<reference evidence="7 8" key="1">
    <citation type="submission" date="2020-08" db="EMBL/GenBank/DDBJ databases">
        <title>Genomic Encyclopedia of Type Strains, Phase IV (KMG-IV): sequencing the most valuable type-strain genomes for metagenomic binning, comparative biology and taxonomic classification.</title>
        <authorList>
            <person name="Goeker M."/>
        </authorList>
    </citation>
    <scope>NUCLEOTIDE SEQUENCE [LARGE SCALE GENOMIC DNA]</scope>
    <source>
        <strain evidence="7 8">DSM 15867</strain>
    </source>
</reference>
<comment type="caution">
    <text evidence="7">The sequence shown here is derived from an EMBL/GenBank/DDBJ whole genome shotgun (WGS) entry which is preliminary data.</text>
</comment>
<dbReference type="GO" id="GO:0003677">
    <property type="term" value="F:DNA binding"/>
    <property type="evidence" value="ECO:0007669"/>
    <property type="project" value="UniProtKB-KW"/>
</dbReference>
<evidence type="ECO:0000259" key="6">
    <source>
        <dbReference type="PROSITE" id="PS50110"/>
    </source>
</evidence>
<keyword evidence="8" id="KW-1185">Reference proteome</keyword>
<evidence type="ECO:0000256" key="4">
    <source>
        <dbReference type="PROSITE-ProRule" id="PRU00169"/>
    </source>
</evidence>
<keyword evidence="3" id="KW-0804">Transcription</keyword>
<gene>
    <name evidence="7" type="ORF">GGQ96_000440</name>
</gene>
<dbReference type="PANTHER" id="PTHR44688:SF16">
    <property type="entry name" value="DNA-BINDING TRANSCRIPTIONAL ACTIVATOR DEVR_DOSR"/>
    <property type="match status" value="1"/>
</dbReference>
<dbReference type="Gene3D" id="1.10.10.10">
    <property type="entry name" value="Winged helix-like DNA-binding domain superfamily/Winged helix DNA-binding domain"/>
    <property type="match status" value="1"/>
</dbReference>
<dbReference type="InterPro" id="IPR011006">
    <property type="entry name" value="CheY-like_superfamily"/>
</dbReference>
<dbReference type="InterPro" id="IPR016032">
    <property type="entry name" value="Sig_transdc_resp-reg_C-effctor"/>
</dbReference>
<organism evidence="7 8">
    <name type="scientific">Sphingomonas abaci</name>
    <dbReference type="NCBI Taxonomy" id="237611"/>
    <lineage>
        <taxon>Bacteria</taxon>
        <taxon>Pseudomonadati</taxon>
        <taxon>Pseudomonadota</taxon>
        <taxon>Alphaproteobacteria</taxon>
        <taxon>Sphingomonadales</taxon>
        <taxon>Sphingomonadaceae</taxon>
        <taxon>Sphingomonas</taxon>
    </lineage>
</organism>
<evidence type="ECO:0000256" key="2">
    <source>
        <dbReference type="ARBA" id="ARBA00023125"/>
    </source>
</evidence>
<dbReference type="SMART" id="SM00448">
    <property type="entry name" value="REC"/>
    <property type="match status" value="1"/>
</dbReference>
<feature type="region of interest" description="Disordered" evidence="5">
    <location>
        <begin position="181"/>
        <end position="216"/>
    </location>
</feature>
<dbReference type="InterPro" id="IPR001789">
    <property type="entry name" value="Sig_transdc_resp-reg_receiver"/>
</dbReference>
<accession>A0A7W7AHG0</accession>
<evidence type="ECO:0000256" key="1">
    <source>
        <dbReference type="ARBA" id="ARBA00023015"/>
    </source>
</evidence>
<dbReference type="RefSeq" id="WP_184111083.1">
    <property type="nucleotide sequence ID" value="NZ_JACHNY010000001.1"/>
</dbReference>
<dbReference type="SUPFAM" id="SSF52172">
    <property type="entry name" value="CheY-like"/>
    <property type="match status" value="1"/>
</dbReference>
<dbReference type="PROSITE" id="PS50110">
    <property type="entry name" value="RESPONSE_REGULATORY"/>
    <property type="match status" value="1"/>
</dbReference>
<dbReference type="SUPFAM" id="SSF46894">
    <property type="entry name" value="C-terminal effector domain of the bipartite response regulators"/>
    <property type="match status" value="1"/>
</dbReference>
<dbReference type="SMART" id="SM00421">
    <property type="entry name" value="HTH_LUXR"/>
    <property type="match status" value="1"/>
</dbReference>
<dbReference type="InterPro" id="IPR000792">
    <property type="entry name" value="Tscrpt_reg_LuxR_C"/>
</dbReference>
<keyword evidence="4" id="KW-0597">Phosphoprotein</keyword>
<evidence type="ECO:0000256" key="3">
    <source>
        <dbReference type="ARBA" id="ARBA00023163"/>
    </source>
</evidence>
<evidence type="ECO:0000313" key="7">
    <source>
        <dbReference type="EMBL" id="MBB4616334.1"/>
    </source>
</evidence>
<evidence type="ECO:0000313" key="8">
    <source>
        <dbReference type="Proteomes" id="UP000574769"/>
    </source>
</evidence>
<dbReference type="EMBL" id="JACHNY010000001">
    <property type="protein sequence ID" value="MBB4616334.1"/>
    <property type="molecule type" value="Genomic_DNA"/>
</dbReference>
<dbReference type="AlphaFoldDB" id="A0A7W7AHG0"/>
<dbReference type="InterPro" id="IPR036388">
    <property type="entry name" value="WH-like_DNA-bd_sf"/>
</dbReference>
<dbReference type="GO" id="GO:0000160">
    <property type="term" value="P:phosphorelay signal transduction system"/>
    <property type="evidence" value="ECO:0007669"/>
    <property type="project" value="InterPro"/>
</dbReference>
<dbReference type="Pfam" id="PF00072">
    <property type="entry name" value="Response_reg"/>
    <property type="match status" value="1"/>
</dbReference>
<protein>
    <submittedName>
        <fullName evidence="7">FixJ family two-component response regulator</fullName>
    </submittedName>
</protein>
<dbReference type="Gene3D" id="3.40.50.2300">
    <property type="match status" value="1"/>
</dbReference>
<name>A0A7W7AHG0_9SPHN</name>
<evidence type="ECO:0000256" key="5">
    <source>
        <dbReference type="SAM" id="MobiDB-lite"/>
    </source>
</evidence>
<dbReference type="PANTHER" id="PTHR44688">
    <property type="entry name" value="DNA-BINDING TRANSCRIPTIONAL ACTIVATOR DEVR_DOSR"/>
    <property type="match status" value="1"/>
</dbReference>
<proteinExistence type="predicted"/>
<feature type="modified residue" description="4-aspartylphosphate" evidence="4">
    <location>
        <position position="59"/>
    </location>
</feature>
<sequence>MDRHASAPPLPVYIVDACDDFRRATAALLAARGHRVQDFAGAEAFLAQVPAPDGLLLLDIRLRGRSGLALQAMVAARPALTIVFASATAEVADALAAMKAGAMDFLVKPVPPRILIHTVEQGLTRAAAARAAAARAADAQANRRAFGSLSPAEPTLAPLLARGMRNTVIARRLAKAESTVKSQRISVPRKMATRTSSDLATKMEDIASPPSHGLAA</sequence>
<keyword evidence="1" id="KW-0805">Transcription regulation</keyword>
<keyword evidence="2" id="KW-0238">DNA-binding</keyword>
<dbReference type="Proteomes" id="UP000574769">
    <property type="component" value="Unassembled WGS sequence"/>
</dbReference>
<feature type="domain" description="Response regulatory" evidence="6">
    <location>
        <begin position="11"/>
        <end position="123"/>
    </location>
</feature>
<dbReference type="GO" id="GO:0006355">
    <property type="term" value="P:regulation of DNA-templated transcription"/>
    <property type="evidence" value="ECO:0007669"/>
    <property type="project" value="InterPro"/>
</dbReference>